<comment type="function">
    <text evidence="7">Catalyzes the specific phosphorylation of the 3-hydroxyl group of shikimic acid using ATP as a cosubstrate.</text>
</comment>
<dbReference type="AlphaFoldDB" id="A0A8J2YW11"/>
<dbReference type="Proteomes" id="UP000646365">
    <property type="component" value="Unassembled WGS sequence"/>
</dbReference>
<dbReference type="UniPathway" id="UPA00053">
    <property type="reaction ID" value="UER00088"/>
</dbReference>
<evidence type="ECO:0000313" key="9">
    <source>
        <dbReference type="EMBL" id="GGF29168.1"/>
    </source>
</evidence>
<dbReference type="EC" id="2.7.1.71" evidence="7"/>
<dbReference type="GO" id="GO:0005524">
    <property type="term" value="F:ATP binding"/>
    <property type="evidence" value="ECO:0007669"/>
    <property type="project" value="UniProtKB-UniRule"/>
</dbReference>
<comment type="subunit">
    <text evidence="7">Monomer.</text>
</comment>
<comment type="similarity">
    <text evidence="7">Belongs to the shikimate kinase family.</text>
</comment>
<keyword evidence="5 7" id="KW-0067">ATP-binding</keyword>
<dbReference type="GO" id="GO:0008652">
    <property type="term" value="P:amino acid biosynthetic process"/>
    <property type="evidence" value="ECO:0007669"/>
    <property type="project" value="UniProtKB-KW"/>
</dbReference>
<comment type="subcellular location">
    <subcellularLocation>
        <location evidence="7">Cytoplasm</location>
    </subcellularLocation>
</comment>
<dbReference type="NCBIfam" id="NF006015">
    <property type="entry name" value="PRK08154.1"/>
    <property type="match status" value="1"/>
</dbReference>
<evidence type="ECO:0000256" key="6">
    <source>
        <dbReference type="ARBA" id="ARBA00023141"/>
    </source>
</evidence>
<dbReference type="HAMAP" id="MF_00109">
    <property type="entry name" value="Shikimate_kinase"/>
    <property type="match status" value="1"/>
</dbReference>
<proteinExistence type="inferred from homology"/>
<dbReference type="PANTHER" id="PTHR21087:SF16">
    <property type="entry name" value="SHIKIMATE KINASE 1, CHLOROPLASTIC"/>
    <property type="match status" value="1"/>
</dbReference>
<evidence type="ECO:0000256" key="1">
    <source>
        <dbReference type="ARBA" id="ARBA00022605"/>
    </source>
</evidence>
<dbReference type="GO" id="GO:0009073">
    <property type="term" value="P:aromatic amino acid family biosynthetic process"/>
    <property type="evidence" value="ECO:0007669"/>
    <property type="project" value="UniProtKB-KW"/>
</dbReference>
<dbReference type="SUPFAM" id="SSF47413">
    <property type="entry name" value="lambda repressor-like DNA-binding domains"/>
    <property type="match status" value="1"/>
</dbReference>
<reference evidence="9" key="1">
    <citation type="journal article" date="2014" name="Int. J. Syst. Evol. Microbiol.">
        <title>Complete genome sequence of Corynebacterium casei LMG S-19264T (=DSM 44701T), isolated from a smear-ripened cheese.</title>
        <authorList>
            <consortium name="US DOE Joint Genome Institute (JGI-PGF)"/>
            <person name="Walter F."/>
            <person name="Albersmeier A."/>
            <person name="Kalinowski J."/>
            <person name="Ruckert C."/>
        </authorList>
    </citation>
    <scope>NUCLEOTIDE SEQUENCE</scope>
    <source>
        <strain evidence="9">CGMCC 1.15725</strain>
    </source>
</reference>
<dbReference type="GO" id="GO:0000287">
    <property type="term" value="F:magnesium ion binding"/>
    <property type="evidence" value="ECO:0007669"/>
    <property type="project" value="UniProtKB-UniRule"/>
</dbReference>
<keyword evidence="1 7" id="KW-0028">Amino-acid biosynthesis</keyword>
<gene>
    <name evidence="7 9" type="primary">aroK</name>
    <name evidence="9" type="ORF">GCM10011611_39030</name>
</gene>
<dbReference type="Pfam" id="PF01202">
    <property type="entry name" value="SKI"/>
    <property type="match status" value="1"/>
</dbReference>
<protein>
    <recommendedName>
        <fullName evidence="7">Shikimate kinase</fullName>
        <shortName evidence="7">SK</shortName>
        <ecNumber evidence="7">2.7.1.71</ecNumber>
    </recommendedName>
</protein>
<dbReference type="CDD" id="cd00093">
    <property type="entry name" value="HTH_XRE"/>
    <property type="match status" value="1"/>
</dbReference>
<feature type="binding site" evidence="7">
    <location>
        <position position="143"/>
    </location>
    <ligand>
        <name>Mg(2+)</name>
        <dbReference type="ChEBI" id="CHEBI:18420"/>
    </ligand>
</feature>
<dbReference type="EMBL" id="BMJQ01000010">
    <property type="protein sequence ID" value="GGF29168.1"/>
    <property type="molecule type" value="Genomic_DNA"/>
</dbReference>
<dbReference type="PRINTS" id="PR01100">
    <property type="entry name" value="SHIKIMTKNASE"/>
</dbReference>
<comment type="caution">
    <text evidence="9">The sequence shown here is derived from an EMBL/GenBank/DDBJ whole genome shotgun (WGS) entry which is preliminary data.</text>
</comment>
<feature type="binding site" evidence="7">
    <location>
        <position position="161"/>
    </location>
    <ligand>
        <name>substrate</name>
    </ligand>
</feature>
<dbReference type="InterPro" id="IPR027417">
    <property type="entry name" value="P-loop_NTPase"/>
</dbReference>
<keyword evidence="3 7" id="KW-0547">Nucleotide-binding</keyword>
<dbReference type="InterPro" id="IPR000623">
    <property type="entry name" value="Shikimate_kinase/TSH1"/>
</dbReference>
<dbReference type="InterPro" id="IPR010982">
    <property type="entry name" value="Lambda_DNA-bd_dom_sf"/>
</dbReference>
<keyword evidence="10" id="KW-1185">Reference proteome</keyword>
<evidence type="ECO:0000256" key="7">
    <source>
        <dbReference type="HAMAP-Rule" id="MF_00109"/>
    </source>
</evidence>
<dbReference type="Gene3D" id="3.40.50.300">
    <property type="entry name" value="P-loop containing nucleotide triphosphate hydrolases"/>
    <property type="match status" value="1"/>
</dbReference>
<keyword evidence="7" id="KW-0963">Cytoplasm</keyword>
<evidence type="ECO:0000256" key="5">
    <source>
        <dbReference type="ARBA" id="ARBA00022840"/>
    </source>
</evidence>
<feature type="domain" description="HTH cro/C1-type" evidence="8">
    <location>
        <begin position="29"/>
        <end position="83"/>
    </location>
</feature>
<feature type="binding site" evidence="7">
    <location>
        <begin position="139"/>
        <end position="144"/>
    </location>
    <ligand>
        <name>ATP</name>
        <dbReference type="ChEBI" id="CHEBI:30616"/>
    </ligand>
</feature>
<dbReference type="RefSeq" id="WP_189048830.1">
    <property type="nucleotide sequence ID" value="NZ_BMJQ01000010.1"/>
</dbReference>
<dbReference type="InterPro" id="IPR031322">
    <property type="entry name" value="Shikimate/glucono_kinase"/>
</dbReference>
<accession>A0A8J2YW11</accession>
<evidence type="ECO:0000259" key="8">
    <source>
        <dbReference type="PROSITE" id="PS50943"/>
    </source>
</evidence>
<dbReference type="PANTHER" id="PTHR21087">
    <property type="entry name" value="SHIKIMATE KINASE"/>
    <property type="match status" value="1"/>
</dbReference>
<dbReference type="InterPro" id="IPR001387">
    <property type="entry name" value="Cro/C1-type_HTH"/>
</dbReference>
<dbReference type="Pfam" id="PF01381">
    <property type="entry name" value="HTH_3"/>
    <property type="match status" value="1"/>
</dbReference>
<feature type="binding site" evidence="7">
    <location>
        <position position="208"/>
    </location>
    <ligand>
        <name>substrate</name>
    </ligand>
</feature>
<dbReference type="SUPFAM" id="SSF52540">
    <property type="entry name" value="P-loop containing nucleoside triphosphate hydrolases"/>
    <property type="match status" value="1"/>
</dbReference>
<comment type="catalytic activity">
    <reaction evidence="7">
        <text>shikimate + ATP = 3-phosphoshikimate + ADP + H(+)</text>
        <dbReference type="Rhea" id="RHEA:13121"/>
        <dbReference type="ChEBI" id="CHEBI:15378"/>
        <dbReference type="ChEBI" id="CHEBI:30616"/>
        <dbReference type="ChEBI" id="CHEBI:36208"/>
        <dbReference type="ChEBI" id="CHEBI:145989"/>
        <dbReference type="ChEBI" id="CHEBI:456216"/>
        <dbReference type="EC" id="2.7.1.71"/>
    </reaction>
</comment>
<dbReference type="CDD" id="cd00464">
    <property type="entry name" value="SK"/>
    <property type="match status" value="1"/>
</dbReference>
<dbReference type="GO" id="GO:0009423">
    <property type="term" value="P:chorismate biosynthetic process"/>
    <property type="evidence" value="ECO:0007669"/>
    <property type="project" value="UniProtKB-UniRule"/>
</dbReference>
<dbReference type="PROSITE" id="PS50943">
    <property type="entry name" value="HTH_CROC1"/>
    <property type="match status" value="1"/>
</dbReference>
<evidence type="ECO:0000256" key="2">
    <source>
        <dbReference type="ARBA" id="ARBA00022679"/>
    </source>
</evidence>
<comment type="cofactor">
    <cofactor evidence="7">
        <name>Mg(2+)</name>
        <dbReference type="ChEBI" id="CHEBI:18420"/>
    </cofactor>
    <text evidence="7">Binds 1 Mg(2+) ion per subunit.</text>
</comment>
<dbReference type="GO" id="GO:0004765">
    <property type="term" value="F:shikimate kinase activity"/>
    <property type="evidence" value="ECO:0007669"/>
    <property type="project" value="UniProtKB-UniRule"/>
</dbReference>
<keyword evidence="7" id="KW-0479">Metal-binding</keyword>
<comment type="pathway">
    <text evidence="7">Metabolic intermediate biosynthesis; chorismate biosynthesis; chorismate from D-erythrose 4-phosphate and phosphoenolpyruvate: step 5/7.</text>
</comment>
<reference evidence="9" key="2">
    <citation type="submission" date="2020-09" db="EMBL/GenBank/DDBJ databases">
        <authorList>
            <person name="Sun Q."/>
            <person name="Zhou Y."/>
        </authorList>
    </citation>
    <scope>NUCLEOTIDE SEQUENCE</scope>
    <source>
        <strain evidence="9">CGMCC 1.15725</strain>
    </source>
</reference>
<dbReference type="GO" id="GO:0003677">
    <property type="term" value="F:DNA binding"/>
    <property type="evidence" value="ECO:0007669"/>
    <property type="project" value="InterPro"/>
</dbReference>
<feature type="binding site" evidence="7">
    <location>
        <position position="247"/>
    </location>
    <ligand>
        <name>ATP</name>
        <dbReference type="ChEBI" id="CHEBI:30616"/>
    </ligand>
</feature>
<feature type="binding site" evidence="7">
    <location>
        <position position="282"/>
    </location>
    <ligand>
        <name>ATP</name>
        <dbReference type="ChEBI" id="CHEBI:30616"/>
    </ligand>
</feature>
<dbReference type="Gene3D" id="1.10.260.40">
    <property type="entry name" value="lambda repressor-like DNA-binding domains"/>
    <property type="match status" value="1"/>
</dbReference>
<evidence type="ECO:0000313" key="10">
    <source>
        <dbReference type="Proteomes" id="UP000646365"/>
    </source>
</evidence>
<sequence length="296" mass="32842">MATPAPRPVYRPAERTSDEEFLKRLGDRVREARAKRGMTRKILSRDSGVSERYLAQLETGRGNISILLLRQLAAALDMPIETLVHEQSEPSVDLAHAQELLRRLAPEDLVAARQMLLQRFDTAADEARRGHIALIGLRGAGKSTLGAALAERLKVPFIELDREIERTSGVSLGVIFDLYGQAGFRRLERQCLADVIARHPRFVLATGGSLVSEPATFELLLSHCFTVWLTASPAEHMGRVMAQGDMRPMASNREAMSDLQRILEVRGPLYAKADRRVDTAGRTIEDSLERLVEAVG</sequence>
<keyword evidence="4 7" id="KW-0418">Kinase</keyword>
<feature type="binding site" evidence="7">
    <location>
        <position position="266"/>
    </location>
    <ligand>
        <name>substrate</name>
    </ligand>
</feature>
<organism evidence="9 10">
    <name type="scientific">Aliidongia dinghuensis</name>
    <dbReference type="NCBI Taxonomy" id="1867774"/>
    <lineage>
        <taxon>Bacteria</taxon>
        <taxon>Pseudomonadati</taxon>
        <taxon>Pseudomonadota</taxon>
        <taxon>Alphaproteobacteria</taxon>
        <taxon>Rhodospirillales</taxon>
        <taxon>Dongiaceae</taxon>
        <taxon>Aliidongia</taxon>
    </lineage>
</organism>
<keyword evidence="2 7" id="KW-0808">Transferase</keyword>
<dbReference type="GO" id="GO:0005829">
    <property type="term" value="C:cytosol"/>
    <property type="evidence" value="ECO:0007669"/>
    <property type="project" value="TreeGrafter"/>
</dbReference>
<keyword evidence="6 7" id="KW-0057">Aromatic amino acid biosynthesis</keyword>
<dbReference type="SMART" id="SM00530">
    <property type="entry name" value="HTH_XRE"/>
    <property type="match status" value="1"/>
</dbReference>
<feature type="binding site" evidence="7">
    <location>
        <position position="185"/>
    </location>
    <ligand>
        <name>substrate</name>
    </ligand>
</feature>
<evidence type="ECO:0000256" key="3">
    <source>
        <dbReference type="ARBA" id="ARBA00022741"/>
    </source>
</evidence>
<keyword evidence="7" id="KW-0460">Magnesium</keyword>
<evidence type="ECO:0000256" key="4">
    <source>
        <dbReference type="ARBA" id="ARBA00022777"/>
    </source>
</evidence>
<name>A0A8J2YW11_9PROT</name>